<dbReference type="GeneID" id="54362782"/>
<evidence type="ECO:0000313" key="3">
    <source>
        <dbReference type="RefSeq" id="XP_033459205.1"/>
    </source>
</evidence>
<accession>A0A6J3M3W2</accession>
<dbReference type="Proteomes" id="UP000504637">
    <property type="component" value="Unplaced"/>
</dbReference>
<reference evidence="3" key="3">
    <citation type="submission" date="2025-08" db="UniProtKB">
        <authorList>
            <consortium name="RefSeq"/>
        </authorList>
    </citation>
    <scope>IDENTIFICATION</scope>
    <source>
        <strain evidence="3">CBS 342.82</strain>
    </source>
</reference>
<reference evidence="3" key="2">
    <citation type="submission" date="2020-04" db="EMBL/GenBank/DDBJ databases">
        <authorList>
            <consortium name="NCBI Genome Project"/>
        </authorList>
    </citation>
    <scope>NUCLEOTIDE SEQUENCE</scope>
    <source>
        <strain evidence="3">CBS 342.82</strain>
    </source>
</reference>
<sequence length="219" mass="23821">MVSDVRNTSHMDGGVIVQRNGGETWRWIRAKEIAGLSASIAQADCDRRSICKAGEVTASFFVQQRSRTQAWVLTSHGQSERVPSEGRARQHSAELLTLRTVAKTRREISSVASLSESGGALGVIRCRGKNERCSALNRTEVPQAESRWVVPCKLRLCMSWKTLRNGGSLRDDKTTGNVSLPIIGAAGDGNGADGEQDVAGRDRRAALHPSKSKKAKRKL</sequence>
<name>A0A6J3M3W2_9PEZI</name>
<feature type="region of interest" description="Disordered" evidence="1">
    <location>
        <begin position="182"/>
        <end position="219"/>
    </location>
</feature>
<protein>
    <submittedName>
        <fullName evidence="3">Uncharacterized protein</fullName>
    </submittedName>
</protein>
<evidence type="ECO:0000313" key="2">
    <source>
        <dbReference type="Proteomes" id="UP000504637"/>
    </source>
</evidence>
<dbReference type="RefSeq" id="XP_033459205.1">
    <property type="nucleotide sequence ID" value="XM_033604982.1"/>
</dbReference>
<feature type="compositionally biased region" description="Basic residues" evidence="1">
    <location>
        <begin position="210"/>
        <end position="219"/>
    </location>
</feature>
<keyword evidence="2" id="KW-1185">Reference proteome</keyword>
<gene>
    <name evidence="3" type="ORF">K489DRAFT_380908</name>
</gene>
<organism evidence="3">
    <name type="scientific">Dissoconium aciculare CBS 342.82</name>
    <dbReference type="NCBI Taxonomy" id="1314786"/>
    <lineage>
        <taxon>Eukaryota</taxon>
        <taxon>Fungi</taxon>
        <taxon>Dikarya</taxon>
        <taxon>Ascomycota</taxon>
        <taxon>Pezizomycotina</taxon>
        <taxon>Dothideomycetes</taxon>
        <taxon>Dothideomycetidae</taxon>
        <taxon>Mycosphaerellales</taxon>
        <taxon>Dissoconiaceae</taxon>
        <taxon>Dissoconium</taxon>
    </lineage>
</organism>
<dbReference type="AlphaFoldDB" id="A0A6J3M3W2"/>
<proteinExistence type="predicted"/>
<evidence type="ECO:0000256" key="1">
    <source>
        <dbReference type="SAM" id="MobiDB-lite"/>
    </source>
</evidence>
<reference evidence="3" key="1">
    <citation type="submission" date="2020-01" db="EMBL/GenBank/DDBJ databases">
        <authorList>
            <consortium name="DOE Joint Genome Institute"/>
            <person name="Haridas S."/>
            <person name="Albert R."/>
            <person name="Binder M."/>
            <person name="Bloem J."/>
            <person name="Labutti K."/>
            <person name="Salamov A."/>
            <person name="Andreopoulos B."/>
            <person name="Baker S.E."/>
            <person name="Barry K."/>
            <person name="Bills G."/>
            <person name="Bluhm B.H."/>
            <person name="Cannon C."/>
            <person name="Castanera R."/>
            <person name="Culley D.E."/>
            <person name="Daum C."/>
            <person name="Ezra D."/>
            <person name="Gonzalez J.B."/>
            <person name="Henrissat B."/>
            <person name="Kuo A."/>
            <person name="Liang C."/>
            <person name="Lipzen A."/>
            <person name="Lutzoni F."/>
            <person name="Magnuson J."/>
            <person name="Mondo S."/>
            <person name="Nolan M."/>
            <person name="Ohm R."/>
            <person name="Pangilinan J."/>
            <person name="Park H.-J."/>
            <person name="Ramirez L."/>
            <person name="Alfaro M."/>
            <person name="Sun H."/>
            <person name="Tritt A."/>
            <person name="Yoshinaga Y."/>
            <person name="Zwiers L.-H."/>
            <person name="Turgeon B.G."/>
            <person name="Goodwin S.B."/>
            <person name="Spatafora J.W."/>
            <person name="Crous P.W."/>
            <person name="Grigoriev I.V."/>
        </authorList>
    </citation>
    <scope>NUCLEOTIDE SEQUENCE</scope>
    <source>
        <strain evidence="3">CBS 342.82</strain>
    </source>
</reference>